<protein>
    <submittedName>
        <fullName evidence="1">Uncharacterized protein</fullName>
    </submittedName>
</protein>
<evidence type="ECO:0000313" key="2">
    <source>
        <dbReference type="Proteomes" id="UP000188320"/>
    </source>
</evidence>
<sequence length="81" mass="9735">MKHILRKFVSLKPGKWDTYIWRAVLAMRTGHHKCIGRSPAELVYEQKLHTPTIWNQGNKQAEDNRIKNINLFFKNLKEYRK</sequence>
<dbReference type="Gene3D" id="3.30.420.10">
    <property type="entry name" value="Ribonuclease H-like superfamily/Ribonuclease H"/>
    <property type="match status" value="1"/>
</dbReference>
<dbReference type="GO" id="GO:0003676">
    <property type="term" value="F:nucleic acid binding"/>
    <property type="evidence" value="ECO:0007669"/>
    <property type="project" value="InterPro"/>
</dbReference>
<accession>A0A1R1PLM0</accession>
<evidence type="ECO:0000313" key="1">
    <source>
        <dbReference type="EMBL" id="OMH81855.1"/>
    </source>
</evidence>
<dbReference type="EMBL" id="LSSK01000802">
    <property type="protein sequence ID" value="OMH81855.1"/>
    <property type="molecule type" value="Genomic_DNA"/>
</dbReference>
<organism evidence="1 2">
    <name type="scientific">Zancudomyces culisetae</name>
    <name type="common">Gut fungus</name>
    <name type="synonym">Smittium culisetae</name>
    <dbReference type="NCBI Taxonomy" id="1213189"/>
    <lineage>
        <taxon>Eukaryota</taxon>
        <taxon>Fungi</taxon>
        <taxon>Fungi incertae sedis</taxon>
        <taxon>Zoopagomycota</taxon>
        <taxon>Kickxellomycotina</taxon>
        <taxon>Harpellomycetes</taxon>
        <taxon>Harpellales</taxon>
        <taxon>Legeriomycetaceae</taxon>
        <taxon>Zancudomyces</taxon>
    </lineage>
</organism>
<gene>
    <name evidence="1" type="ORF">AX774_g4681</name>
</gene>
<reference evidence="2" key="1">
    <citation type="submission" date="2017-01" db="EMBL/GenBank/DDBJ databases">
        <authorList>
            <person name="Wang Y."/>
            <person name="White M."/>
            <person name="Kvist S."/>
            <person name="Moncalvo J.-M."/>
        </authorList>
    </citation>
    <scope>NUCLEOTIDE SEQUENCE [LARGE SCALE GENOMIC DNA]</scope>
    <source>
        <strain evidence="2">COL-18-3</strain>
    </source>
</reference>
<dbReference type="AlphaFoldDB" id="A0A1R1PLM0"/>
<proteinExistence type="predicted"/>
<dbReference type="Proteomes" id="UP000188320">
    <property type="component" value="Unassembled WGS sequence"/>
</dbReference>
<dbReference type="InterPro" id="IPR036397">
    <property type="entry name" value="RNaseH_sf"/>
</dbReference>
<keyword evidence="2" id="KW-1185">Reference proteome</keyword>
<name>A0A1R1PLM0_ZANCU</name>
<comment type="caution">
    <text evidence="1">The sequence shown here is derived from an EMBL/GenBank/DDBJ whole genome shotgun (WGS) entry which is preliminary data.</text>
</comment>